<comment type="caution">
    <text evidence="7">The sequence shown here is derived from an EMBL/GenBank/DDBJ whole genome shotgun (WGS) entry which is preliminary data.</text>
</comment>
<feature type="chain" id="PRO_5039179752" evidence="6">
    <location>
        <begin position="21"/>
        <end position="303"/>
    </location>
</feature>
<dbReference type="PRINTS" id="PR00690">
    <property type="entry name" value="ADHESNFAMILY"/>
</dbReference>
<organism evidence="7 8">
    <name type="scientific">Phascolarctobacterium succinatutens</name>
    <dbReference type="NCBI Taxonomy" id="626940"/>
    <lineage>
        <taxon>Bacteria</taxon>
        <taxon>Bacillati</taxon>
        <taxon>Bacillota</taxon>
        <taxon>Negativicutes</taxon>
        <taxon>Acidaminococcales</taxon>
        <taxon>Acidaminococcaceae</taxon>
        <taxon>Phascolarctobacterium</taxon>
    </lineage>
</organism>
<evidence type="ECO:0000256" key="2">
    <source>
        <dbReference type="ARBA" id="ARBA00022448"/>
    </source>
</evidence>
<dbReference type="PANTHER" id="PTHR42953">
    <property type="entry name" value="HIGH-AFFINITY ZINC UPTAKE SYSTEM PROTEIN ZNUA-RELATED"/>
    <property type="match status" value="1"/>
</dbReference>
<dbReference type="InterPro" id="IPR006128">
    <property type="entry name" value="Lipoprotein_PsaA-like"/>
</dbReference>
<evidence type="ECO:0000256" key="4">
    <source>
        <dbReference type="RuleBase" id="RU003512"/>
    </source>
</evidence>
<dbReference type="EMBL" id="MNTG01000048">
    <property type="protein sequence ID" value="OLA36174.1"/>
    <property type="molecule type" value="Genomic_DNA"/>
</dbReference>
<accession>A0A1Q6R1B1</accession>
<dbReference type="Pfam" id="PF01297">
    <property type="entry name" value="ZnuA"/>
    <property type="match status" value="1"/>
</dbReference>
<reference evidence="7 8" key="1">
    <citation type="journal article" date="2016" name="Nat. Biotechnol.">
        <title>Measurement of bacterial replication rates in microbial communities.</title>
        <authorList>
            <person name="Brown C.T."/>
            <person name="Olm M.R."/>
            <person name="Thomas B.C."/>
            <person name="Banfield J.F."/>
        </authorList>
    </citation>
    <scope>NUCLEOTIDE SEQUENCE [LARGE SCALE GENOMIC DNA]</scope>
    <source>
        <strain evidence="7">46_33</strain>
    </source>
</reference>
<dbReference type="Proteomes" id="UP000186777">
    <property type="component" value="Unassembled WGS sequence"/>
</dbReference>
<name>A0A1Q6R1B1_9FIRM</name>
<dbReference type="Gene3D" id="3.40.50.1980">
    <property type="entry name" value="Nitrogenase molybdenum iron protein domain"/>
    <property type="match status" value="2"/>
</dbReference>
<dbReference type="PANTHER" id="PTHR42953:SF3">
    <property type="entry name" value="HIGH-AFFINITY ZINC UPTAKE SYSTEM PROTEIN ZNUA"/>
    <property type="match status" value="1"/>
</dbReference>
<dbReference type="InterPro" id="IPR006127">
    <property type="entry name" value="ZnuA-like"/>
</dbReference>
<protein>
    <submittedName>
        <fullName evidence="7">ABC transporter substrate-binding protein</fullName>
    </submittedName>
</protein>
<proteinExistence type="inferred from homology"/>
<dbReference type="STRING" id="626940.BHW43_11120"/>
<dbReference type="InterPro" id="IPR050492">
    <property type="entry name" value="Bact_metal-bind_prot9"/>
</dbReference>
<dbReference type="PROSITE" id="PS51257">
    <property type="entry name" value="PROKAR_LIPOPROTEIN"/>
    <property type="match status" value="1"/>
</dbReference>
<evidence type="ECO:0000256" key="3">
    <source>
        <dbReference type="ARBA" id="ARBA00022729"/>
    </source>
</evidence>
<feature type="coiled-coil region" evidence="5">
    <location>
        <begin position="144"/>
        <end position="197"/>
    </location>
</feature>
<evidence type="ECO:0000256" key="5">
    <source>
        <dbReference type="SAM" id="Coils"/>
    </source>
</evidence>
<keyword evidence="3 6" id="KW-0732">Signal</keyword>
<keyword evidence="2 4" id="KW-0813">Transport</keyword>
<evidence type="ECO:0000256" key="6">
    <source>
        <dbReference type="SAM" id="SignalP"/>
    </source>
</evidence>
<dbReference type="RefSeq" id="WP_303680578.1">
    <property type="nucleotide sequence ID" value="NZ_MNTG01000048.1"/>
</dbReference>
<comment type="similarity">
    <text evidence="1 4">Belongs to the bacterial solute-binding protein 9 family.</text>
</comment>
<dbReference type="PRINTS" id="PR00691">
    <property type="entry name" value="ADHESINB"/>
</dbReference>
<evidence type="ECO:0000256" key="1">
    <source>
        <dbReference type="ARBA" id="ARBA00011028"/>
    </source>
</evidence>
<evidence type="ECO:0000313" key="8">
    <source>
        <dbReference type="Proteomes" id="UP000186777"/>
    </source>
</evidence>
<dbReference type="GO" id="GO:0046872">
    <property type="term" value="F:metal ion binding"/>
    <property type="evidence" value="ECO:0007669"/>
    <property type="project" value="InterPro"/>
</dbReference>
<feature type="signal peptide" evidence="6">
    <location>
        <begin position="1"/>
        <end position="20"/>
    </location>
</feature>
<gene>
    <name evidence="7" type="ORF">BHW43_11120</name>
</gene>
<dbReference type="AlphaFoldDB" id="A0A1Q6R1B1"/>
<evidence type="ECO:0000313" key="7">
    <source>
        <dbReference type="EMBL" id="OLA36174.1"/>
    </source>
</evidence>
<keyword evidence="5" id="KW-0175">Coiled coil</keyword>
<dbReference type="GO" id="GO:0030001">
    <property type="term" value="P:metal ion transport"/>
    <property type="evidence" value="ECO:0007669"/>
    <property type="project" value="InterPro"/>
</dbReference>
<dbReference type="GO" id="GO:0007155">
    <property type="term" value="P:cell adhesion"/>
    <property type="evidence" value="ECO:0007669"/>
    <property type="project" value="InterPro"/>
</dbReference>
<sequence>MKKLSIIFCICTLLLSSLLAGCGSKEPAPAADHKLRVVVTFNAMKEFTQAVGQDKIHITSLIPDGTEPHDFQPTTKTMQALSKADILIYNSTGMERWVEQATQAAANPKLVIVEAAKGTNRISLTEADEIRAHGQYDPHTWLSLSFAQQEVKNIAEALAAADKANADFYRKNAAEYNQKLQALLVAYQKKFSKLEQKNFVTGHAAFAYLCRDFGLQQQSIEDVFASGEPSAQNLAKLTAYCKEHNVKTIFVEEAVSPKTSETLAREVGATTQEIYSIECSNGEKTYLTRMEENLDAIYQSLKK</sequence>
<dbReference type="InterPro" id="IPR006129">
    <property type="entry name" value="AdhesinB"/>
</dbReference>
<dbReference type="SUPFAM" id="SSF53807">
    <property type="entry name" value="Helical backbone' metal receptor"/>
    <property type="match status" value="1"/>
</dbReference>